<dbReference type="Pfam" id="PF01037">
    <property type="entry name" value="AsnC_trans_reg"/>
    <property type="match status" value="1"/>
</dbReference>
<name>A0A8J7FVR2_9GAMM</name>
<keyword evidence="1" id="KW-0805">Transcription regulation</keyword>
<feature type="domain" description="HTH asnC-type" evidence="4">
    <location>
        <begin position="1"/>
        <end position="62"/>
    </location>
</feature>
<dbReference type="SUPFAM" id="SSF46785">
    <property type="entry name" value="Winged helix' DNA-binding domain"/>
    <property type="match status" value="1"/>
</dbReference>
<dbReference type="InterPro" id="IPR019885">
    <property type="entry name" value="Tscrpt_reg_HTH_AsnC-type_CS"/>
</dbReference>
<dbReference type="RefSeq" id="WP_193953905.1">
    <property type="nucleotide sequence ID" value="NZ_JADEYS010000013.1"/>
</dbReference>
<dbReference type="InterPro" id="IPR036388">
    <property type="entry name" value="WH-like_DNA-bd_sf"/>
</dbReference>
<dbReference type="SMART" id="SM00344">
    <property type="entry name" value="HTH_ASNC"/>
    <property type="match status" value="1"/>
</dbReference>
<sequence>MDNIDRRILEVMQQDASLSNVDLAALVNLSPSSCLRRVQKLKADGVITKTVVLVDPDKLDRSLCGIVEVSLERHGTEARKDFVEKVKQEGAITQAYSVTGEADVILVLHLRDMKEYAALCDRLLNYDPNVVKFSTLFAMEEYKNTTEIPVTNE</sequence>
<dbReference type="Gene3D" id="1.10.10.10">
    <property type="entry name" value="Winged helix-like DNA-binding domain superfamily/Winged helix DNA-binding domain"/>
    <property type="match status" value="1"/>
</dbReference>
<evidence type="ECO:0000256" key="3">
    <source>
        <dbReference type="ARBA" id="ARBA00023163"/>
    </source>
</evidence>
<dbReference type="GO" id="GO:0043200">
    <property type="term" value="P:response to amino acid"/>
    <property type="evidence" value="ECO:0007669"/>
    <property type="project" value="TreeGrafter"/>
</dbReference>
<keyword evidence="3" id="KW-0804">Transcription</keyword>
<dbReference type="GO" id="GO:0043565">
    <property type="term" value="F:sequence-specific DNA binding"/>
    <property type="evidence" value="ECO:0007669"/>
    <property type="project" value="InterPro"/>
</dbReference>
<comment type="caution">
    <text evidence="5">The sequence shown here is derived from an EMBL/GenBank/DDBJ whole genome shotgun (WGS) entry which is preliminary data.</text>
</comment>
<evidence type="ECO:0000259" key="4">
    <source>
        <dbReference type="PROSITE" id="PS50956"/>
    </source>
</evidence>
<accession>A0A8J7FVR2</accession>
<dbReference type="GO" id="GO:0006355">
    <property type="term" value="P:regulation of DNA-templated transcription"/>
    <property type="evidence" value="ECO:0007669"/>
    <property type="project" value="UniProtKB-ARBA"/>
</dbReference>
<dbReference type="InterPro" id="IPR011991">
    <property type="entry name" value="ArsR-like_HTH"/>
</dbReference>
<dbReference type="AlphaFoldDB" id="A0A8J7FVR2"/>
<evidence type="ECO:0000256" key="1">
    <source>
        <dbReference type="ARBA" id="ARBA00023015"/>
    </source>
</evidence>
<dbReference type="SUPFAM" id="SSF54909">
    <property type="entry name" value="Dimeric alpha+beta barrel"/>
    <property type="match status" value="1"/>
</dbReference>
<dbReference type="Gene3D" id="3.30.70.920">
    <property type="match status" value="1"/>
</dbReference>
<dbReference type="EMBL" id="JADEYS010000013">
    <property type="protein sequence ID" value="MBE9398280.1"/>
    <property type="molecule type" value="Genomic_DNA"/>
</dbReference>
<dbReference type="InterPro" id="IPR019888">
    <property type="entry name" value="Tscrpt_reg_AsnC-like"/>
</dbReference>
<dbReference type="InterPro" id="IPR019887">
    <property type="entry name" value="Tscrpt_reg_AsnC/Lrp_C"/>
</dbReference>
<dbReference type="Proteomes" id="UP000640333">
    <property type="component" value="Unassembled WGS sequence"/>
</dbReference>
<protein>
    <submittedName>
        <fullName evidence="5">Lrp/AsnC family transcriptional regulator</fullName>
    </submittedName>
</protein>
<dbReference type="InterPro" id="IPR036390">
    <property type="entry name" value="WH_DNA-bd_sf"/>
</dbReference>
<keyword evidence="2" id="KW-0238">DNA-binding</keyword>
<gene>
    <name evidence="5" type="ORF">IOQ59_13540</name>
</gene>
<dbReference type="InterPro" id="IPR011008">
    <property type="entry name" value="Dimeric_a/b-barrel"/>
</dbReference>
<evidence type="ECO:0000256" key="2">
    <source>
        <dbReference type="ARBA" id="ARBA00023125"/>
    </source>
</evidence>
<keyword evidence="6" id="KW-1185">Reference proteome</keyword>
<dbReference type="GO" id="GO:0005829">
    <property type="term" value="C:cytosol"/>
    <property type="evidence" value="ECO:0007669"/>
    <property type="project" value="TreeGrafter"/>
</dbReference>
<organism evidence="5 6">
    <name type="scientific">Pontibacterium sinense</name>
    <dbReference type="NCBI Taxonomy" id="2781979"/>
    <lineage>
        <taxon>Bacteria</taxon>
        <taxon>Pseudomonadati</taxon>
        <taxon>Pseudomonadota</taxon>
        <taxon>Gammaproteobacteria</taxon>
        <taxon>Oceanospirillales</taxon>
        <taxon>Oceanospirillaceae</taxon>
        <taxon>Pontibacterium</taxon>
    </lineage>
</organism>
<dbReference type="PANTHER" id="PTHR30154:SF34">
    <property type="entry name" value="TRANSCRIPTIONAL REGULATOR AZLB"/>
    <property type="match status" value="1"/>
</dbReference>
<dbReference type="Pfam" id="PF13412">
    <property type="entry name" value="HTH_24"/>
    <property type="match status" value="1"/>
</dbReference>
<dbReference type="PROSITE" id="PS50956">
    <property type="entry name" value="HTH_ASNC_2"/>
    <property type="match status" value="1"/>
</dbReference>
<evidence type="ECO:0000313" key="6">
    <source>
        <dbReference type="Proteomes" id="UP000640333"/>
    </source>
</evidence>
<evidence type="ECO:0000313" key="5">
    <source>
        <dbReference type="EMBL" id="MBE9398280.1"/>
    </source>
</evidence>
<proteinExistence type="predicted"/>
<dbReference type="PANTHER" id="PTHR30154">
    <property type="entry name" value="LEUCINE-RESPONSIVE REGULATORY PROTEIN"/>
    <property type="match status" value="1"/>
</dbReference>
<dbReference type="PROSITE" id="PS00519">
    <property type="entry name" value="HTH_ASNC_1"/>
    <property type="match status" value="1"/>
</dbReference>
<dbReference type="InterPro" id="IPR000485">
    <property type="entry name" value="AsnC-type_HTH_dom"/>
</dbReference>
<reference evidence="5" key="1">
    <citation type="submission" date="2020-10" db="EMBL/GenBank/DDBJ databases">
        <title>Bacterium isolated from coastal waters sediment.</title>
        <authorList>
            <person name="Chen R.-J."/>
            <person name="Lu D.-C."/>
            <person name="Zhu K.-L."/>
            <person name="Du Z.-J."/>
        </authorList>
    </citation>
    <scope>NUCLEOTIDE SEQUENCE</scope>
    <source>
        <strain evidence="5">N1Y112</strain>
    </source>
</reference>
<dbReference type="PRINTS" id="PR00033">
    <property type="entry name" value="HTHASNC"/>
</dbReference>
<dbReference type="CDD" id="cd00090">
    <property type="entry name" value="HTH_ARSR"/>
    <property type="match status" value="1"/>
</dbReference>